<name>A0ABP4G002_9PSEU</name>
<feature type="signal peptide" evidence="2">
    <location>
        <begin position="1"/>
        <end position="35"/>
    </location>
</feature>
<dbReference type="Proteomes" id="UP001500467">
    <property type="component" value="Unassembled WGS sequence"/>
</dbReference>
<accession>A0ABP4G002</accession>
<reference evidence="4" key="1">
    <citation type="journal article" date="2019" name="Int. J. Syst. Evol. Microbiol.">
        <title>The Global Catalogue of Microorganisms (GCM) 10K type strain sequencing project: providing services to taxonomists for standard genome sequencing and annotation.</title>
        <authorList>
            <consortium name="The Broad Institute Genomics Platform"/>
            <consortium name="The Broad Institute Genome Sequencing Center for Infectious Disease"/>
            <person name="Wu L."/>
            <person name="Ma J."/>
        </authorList>
    </citation>
    <scope>NUCLEOTIDE SEQUENCE [LARGE SCALE GENOMIC DNA]</scope>
    <source>
        <strain evidence="4">JCM 13022</strain>
    </source>
</reference>
<feature type="compositionally biased region" description="Low complexity" evidence="1">
    <location>
        <begin position="92"/>
        <end position="145"/>
    </location>
</feature>
<keyword evidence="4" id="KW-1185">Reference proteome</keyword>
<evidence type="ECO:0000256" key="2">
    <source>
        <dbReference type="SAM" id="SignalP"/>
    </source>
</evidence>
<feature type="region of interest" description="Disordered" evidence="1">
    <location>
        <begin position="227"/>
        <end position="345"/>
    </location>
</feature>
<comment type="caution">
    <text evidence="3">The sequence shown here is derived from an EMBL/GenBank/DDBJ whole genome shotgun (WGS) entry which is preliminary data.</text>
</comment>
<protein>
    <submittedName>
        <fullName evidence="3">Uncharacterized protein</fullName>
    </submittedName>
</protein>
<feature type="chain" id="PRO_5045156204" evidence="2">
    <location>
        <begin position="36"/>
        <end position="378"/>
    </location>
</feature>
<dbReference type="RefSeq" id="WP_253858254.1">
    <property type="nucleotide sequence ID" value="NZ_BAAALM010000008.1"/>
</dbReference>
<proteinExistence type="predicted"/>
<feature type="compositionally biased region" description="Low complexity" evidence="1">
    <location>
        <begin position="155"/>
        <end position="169"/>
    </location>
</feature>
<organism evidence="3 4">
    <name type="scientific">Prauserella alba</name>
    <dbReference type="NCBI Taxonomy" id="176898"/>
    <lineage>
        <taxon>Bacteria</taxon>
        <taxon>Bacillati</taxon>
        <taxon>Actinomycetota</taxon>
        <taxon>Actinomycetes</taxon>
        <taxon>Pseudonocardiales</taxon>
        <taxon>Pseudonocardiaceae</taxon>
        <taxon>Prauserella</taxon>
    </lineage>
</organism>
<keyword evidence="2" id="KW-0732">Signal</keyword>
<evidence type="ECO:0000313" key="3">
    <source>
        <dbReference type="EMBL" id="GAA1205942.1"/>
    </source>
</evidence>
<gene>
    <name evidence="3" type="ORF">GCM10009675_26170</name>
</gene>
<evidence type="ECO:0000256" key="1">
    <source>
        <dbReference type="SAM" id="MobiDB-lite"/>
    </source>
</evidence>
<dbReference type="EMBL" id="BAAALM010000008">
    <property type="protein sequence ID" value="GAA1205942.1"/>
    <property type="molecule type" value="Genomic_DNA"/>
</dbReference>
<feature type="compositionally biased region" description="Pro residues" evidence="1">
    <location>
        <begin position="234"/>
        <end position="244"/>
    </location>
</feature>
<feature type="compositionally biased region" description="Low complexity" evidence="1">
    <location>
        <begin position="46"/>
        <end position="55"/>
    </location>
</feature>
<feature type="compositionally biased region" description="Low complexity" evidence="1">
    <location>
        <begin position="245"/>
        <end position="278"/>
    </location>
</feature>
<feature type="region of interest" description="Disordered" evidence="1">
    <location>
        <begin position="92"/>
        <end position="177"/>
    </location>
</feature>
<evidence type="ECO:0000313" key="4">
    <source>
        <dbReference type="Proteomes" id="UP001500467"/>
    </source>
</evidence>
<feature type="region of interest" description="Disordered" evidence="1">
    <location>
        <begin position="35"/>
        <end position="77"/>
    </location>
</feature>
<sequence length="378" mass="36530">MGKTVRVRAAVVVRAFVVAAFALFAWLLVTGSASASSAAPAPPPGSTVGTATPGPDSAASDDARSPELGSDTPLGDAGTVLRHADAAALDVTAEPETAPGAPEPAVGDTAAVDVPGGATDTDAATPDTATVADTATTGDAAAQDTEPAETGVAEPAPSADPGPSGSASGDSGGGLIADLSGRVVDGLTGSDGDGGLLHRVTGTVGQVDRIVHESVNRVEQTVTGTVDGVTTPLVPAPAPQPPTTPAGAEPPRTSAPTDTAPDRPATATPALTATEAPPSVTSVDAPAETATWRTSPTGQAHGDQVSHASPTGEAPSLPKPAPATSITGAYCDNGGGRTHQGVLPSTPAVGQLQAFGTASACDVDVDAVHLGLPPTAPD</sequence>